<feature type="transmembrane region" description="Helical" evidence="2">
    <location>
        <begin position="24"/>
        <end position="42"/>
    </location>
</feature>
<dbReference type="eggNOG" id="COG5581">
    <property type="taxonomic scope" value="Bacteria"/>
</dbReference>
<dbReference type="Pfam" id="PF12945">
    <property type="entry name" value="PilZNR"/>
    <property type="match status" value="1"/>
</dbReference>
<feature type="domain" description="PilZ" evidence="3">
    <location>
        <begin position="243"/>
        <end position="362"/>
    </location>
</feature>
<dbReference type="Pfam" id="PF07238">
    <property type="entry name" value="PilZ"/>
    <property type="match status" value="1"/>
</dbReference>
<dbReference type="Gene3D" id="2.40.10.220">
    <property type="entry name" value="predicted glycosyltransferase like domains"/>
    <property type="match status" value="1"/>
</dbReference>
<keyword evidence="2" id="KW-1133">Transmembrane helix</keyword>
<feature type="compositionally biased region" description="Basic residues" evidence="1">
    <location>
        <begin position="57"/>
        <end position="67"/>
    </location>
</feature>
<accession>E1R4H1</accession>
<dbReference type="InterPro" id="IPR009926">
    <property type="entry name" value="T3SS_YcgR_PilZN"/>
</dbReference>
<dbReference type="InterPro" id="IPR009875">
    <property type="entry name" value="PilZ_domain"/>
</dbReference>
<dbReference type="OrthoDB" id="356259at2"/>
<protein>
    <submittedName>
        <fullName evidence="5">Type IV pilus assembly PilZ</fullName>
    </submittedName>
</protein>
<organism evidence="5 6">
    <name type="scientific">Sediminispirochaeta smaragdinae (strain DSM 11293 / JCM 15392 / SEBR 4228)</name>
    <name type="common">Spirochaeta smaragdinae</name>
    <dbReference type="NCBI Taxonomy" id="573413"/>
    <lineage>
        <taxon>Bacteria</taxon>
        <taxon>Pseudomonadati</taxon>
        <taxon>Spirochaetota</taxon>
        <taxon>Spirochaetia</taxon>
        <taxon>Spirochaetales</taxon>
        <taxon>Spirochaetaceae</taxon>
        <taxon>Sediminispirochaeta</taxon>
    </lineage>
</organism>
<dbReference type="STRING" id="573413.Spirs_2602"/>
<reference evidence="5 6" key="1">
    <citation type="journal article" date="2010" name="Stand. Genomic Sci.">
        <title>Complete genome sequence of Spirochaeta smaragdinae type strain (SEBR 4228).</title>
        <authorList>
            <person name="Mavromatis K."/>
            <person name="Yasawong M."/>
            <person name="Chertkov O."/>
            <person name="Lapidus A."/>
            <person name="Lucas S."/>
            <person name="Nolan M."/>
            <person name="Del Rio T.G."/>
            <person name="Tice H."/>
            <person name="Cheng J.F."/>
            <person name="Pitluck S."/>
            <person name="Liolios K."/>
            <person name="Ivanova N."/>
            <person name="Tapia R."/>
            <person name="Han C."/>
            <person name="Bruce D."/>
            <person name="Goodwin L."/>
            <person name="Pati A."/>
            <person name="Chen A."/>
            <person name="Palaniappan K."/>
            <person name="Land M."/>
            <person name="Hauser L."/>
            <person name="Chang Y.J."/>
            <person name="Jeffries C.D."/>
            <person name="Detter J.C."/>
            <person name="Rohde M."/>
            <person name="Brambilla E."/>
            <person name="Spring S."/>
            <person name="Goker M."/>
            <person name="Sikorski J."/>
            <person name="Woyke T."/>
            <person name="Bristow J."/>
            <person name="Eisen J.A."/>
            <person name="Markowitz V."/>
            <person name="Hugenholtz P."/>
            <person name="Klenk H.P."/>
            <person name="Kyrpides N.C."/>
        </authorList>
    </citation>
    <scope>NUCLEOTIDE SEQUENCE [LARGE SCALE GENOMIC DNA]</scope>
    <source>
        <strain evidence="6">DSM 11293 / JCM 15392 / SEBR 4228</strain>
    </source>
</reference>
<evidence type="ECO:0000256" key="1">
    <source>
        <dbReference type="SAM" id="MobiDB-lite"/>
    </source>
</evidence>
<dbReference type="GO" id="GO:0035438">
    <property type="term" value="F:cyclic-di-GMP binding"/>
    <property type="evidence" value="ECO:0007669"/>
    <property type="project" value="InterPro"/>
</dbReference>
<keyword evidence="6" id="KW-1185">Reference proteome</keyword>
<dbReference type="Proteomes" id="UP000002318">
    <property type="component" value="Chromosome"/>
</dbReference>
<dbReference type="EMBL" id="CP002116">
    <property type="protein sequence ID" value="ADK81712.1"/>
    <property type="molecule type" value="Genomic_DNA"/>
</dbReference>
<keyword evidence="2" id="KW-0472">Membrane</keyword>
<dbReference type="KEGG" id="ssm:Spirs_2602"/>
<proteinExistence type="predicted"/>
<sequence length="372" mass="41571">MMWETTLPLLQFVPTIKKSDPRTTIIGVIVVVVFFGILLLVGGKGGGGTRSRTASRGSKRTFKRHAQARGLNKRESTLLMQIAQGSNTSPLRLLQSGQSLDLALKKTFSSIETDPHPGVDKEARKLELYRIKQKLERSGGGGTGNYGSSKQIPLGQALTIQDEAGNRFQSKINGNLQKNLSLTVPVDNRGNQIRWKKWTKVKVFFWRSNGQGYSFESKVLGYNQLRGVSSLFIQHAGKIKKEQQRRYRRREMSRPAYFYPIRVLAAGSGKNMEKKAVVEHKRGTLGTINDISAGGCAMKSNYPLGTGELIKLEFETGRGSNQVVVYGKVRSLSRLRPIGGIMHIQFTRMSRKHLNRINSYVYGLEDSVAKKR</sequence>
<gene>
    <name evidence="5" type="ordered locus">Spirs_2602</name>
</gene>
<evidence type="ECO:0000313" key="6">
    <source>
        <dbReference type="Proteomes" id="UP000002318"/>
    </source>
</evidence>
<evidence type="ECO:0000259" key="4">
    <source>
        <dbReference type="Pfam" id="PF12945"/>
    </source>
</evidence>
<feature type="region of interest" description="Disordered" evidence="1">
    <location>
        <begin position="44"/>
        <end position="71"/>
    </location>
</feature>
<evidence type="ECO:0000313" key="5">
    <source>
        <dbReference type="EMBL" id="ADK81712.1"/>
    </source>
</evidence>
<evidence type="ECO:0000259" key="3">
    <source>
        <dbReference type="Pfam" id="PF07238"/>
    </source>
</evidence>
<keyword evidence="2" id="KW-0812">Transmembrane</keyword>
<name>E1R4H1_SEDSS</name>
<dbReference type="HOGENOM" id="CLU_063055_0_0_12"/>
<feature type="domain" description="Type III secretion system flagellar brake protein YcgR PilZN" evidence="4">
    <location>
        <begin position="155"/>
        <end position="232"/>
    </location>
</feature>
<evidence type="ECO:0000256" key="2">
    <source>
        <dbReference type="SAM" id="Phobius"/>
    </source>
</evidence>
<dbReference type="RefSeq" id="WP_013255174.1">
    <property type="nucleotide sequence ID" value="NC_014364.1"/>
</dbReference>
<dbReference type="AlphaFoldDB" id="E1R4H1"/>